<dbReference type="PANTHER" id="PTHR21654:SF31">
    <property type="entry name" value="OS02G0104500 PROTEIN"/>
    <property type="match status" value="1"/>
</dbReference>
<feature type="compositionally biased region" description="Low complexity" evidence="6">
    <location>
        <begin position="447"/>
        <end position="464"/>
    </location>
</feature>
<keyword evidence="4" id="KW-0804">Transcription</keyword>
<feature type="domain" description="Myb-like" evidence="7">
    <location>
        <begin position="465"/>
        <end position="529"/>
    </location>
</feature>
<reference evidence="8" key="2">
    <citation type="journal article" date="2022" name="Hortic Res">
        <title>The genome of Dioscorea zingiberensis sheds light on the biosynthesis, origin and evolution of the medicinally important diosgenin saponins.</title>
        <authorList>
            <person name="Li Y."/>
            <person name="Tan C."/>
            <person name="Li Z."/>
            <person name="Guo J."/>
            <person name="Li S."/>
            <person name="Chen X."/>
            <person name="Wang C."/>
            <person name="Dai X."/>
            <person name="Yang H."/>
            <person name="Song W."/>
            <person name="Hou L."/>
            <person name="Xu J."/>
            <person name="Tong Z."/>
            <person name="Xu A."/>
            <person name="Yuan X."/>
            <person name="Wang W."/>
            <person name="Yang Q."/>
            <person name="Chen L."/>
            <person name="Sun Z."/>
            <person name="Wang K."/>
            <person name="Pan B."/>
            <person name="Chen J."/>
            <person name="Bao Y."/>
            <person name="Liu F."/>
            <person name="Qi X."/>
            <person name="Gang D.R."/>
            <person name="Wen J."/>
            <person name="Li J."/>
        </authorList>
    </citation>
    <scope>NUCLEOTIDE SEQUENCE</scope>
    <source>
        <strain evidence="8">Dzin_1.0</strain>
    </source>
</reference>
<evidence type="ECO:0000256" key="3">
    <source>
        <dbReference type="ARBA" id="ARBA00023125"/>
    </source>
</evidence>
<dbReference type="SMART" id="SM00717">
    <property type="entry name" value="SANT"/>
    <property type="match status" value="1"/>
</dbReference>
<dbReference type="OrthoDB" id="691673at2759"/>
<feature type="compositionally biased region" description="Basic residues" evidence="6">
    <location>
        <begin position="310"/>
        <end position="322"/>
    </location>
</feature>
<feature type="region of interest" description="Disordered" evidence="6">
    <location>
        <begin position="32"/>
        <end position="51"/>
    </location>
</feature>
<feature type="region of interest" description="Disordered" evidence="6">
    <location>
        <begin position="415"/>
        <end position="464"/>
    </location>
</feature>
<evidence type="ECO:0000313" key="9">
    <source>
        <dbReference type="Proteomes" id="UP001085076"/>
    </source>
</evidence>
<comment type="subcellular location">
    <subcellularLocation>
        <location evidence="1">Nucleus</location>
    </subcellularLocation>
</comment>
<protein>
    <recommendedName>
        <fullName evidence="7">Myb-like domain-containing protein</fullName>
    </recommendedName>
</protein>
<feature type="region of interest" description="Disordered" evidence="6">
    <location>
        <begin position="563"/>
        <end position="628"/>
    </location>
</feature>
<dbReference type="GO" id="GO:0005634">
    <property type="term" value="C:nucleus"/>
    <property type="evidence" value="ECO:0007669"/>
    <property type="project" value="UniProtKB-SubCell"/>
</dbReference>
<feature type="region of interest" description="Disordered" evidence="6">
    <location>
        <begin position="243"/>
        <end position="322"/>
    </location>
</feature>
<dbReference type="PROSITE" id="PS50090">
    <property type="entry name" value="MYB_LIKE"/>
    <property type="match status" value="1"/>
</dbReference>
<feature type="compositionally biased region" description="Polar residues" evidence="6">
    <location>
        <begin position="291"/>
        <end position="304"/>
    </location>
</feature>
<feature type="compositionally biased region" description="Low complexity" evidence="6">
    <location>
        <begin position="416"/>
        <end position="425"/>
    </location>
</feature>
<feature type="region of interest" description="Disordered" evidence="6">
    <location>
        <begin position="188"/>
        <end position="230"/>
    </location>
</feature>
<dbReference type="InterPro" id="IPR001005">
    <property type="entry name" value="SANT/Myb"/>
</dbReference>
<dbReference type="FunFam" id="1.10.10.60:FF:000092">
    <property type="entry name" value="Trihelix transcription factor GT-2"/>
    <property type="match status" value="1"/>
</dbReference>
<feature type="compositionally biased region" description="Low complexity" evidence="6">
    <location>
        <begin position="195"/>
        <end position="205"/>
    </location>
</feature>
<feature type="compositionally biased region" description="Low complexity" evidence="6">
    <location>
        <begin position="218"/>
        <end position="230"/>
    </location>
</feature>
<evidence type="ECO:0000256" key="4">
    <source>
        <dbReference type="ARBA" id="ARBA00023163"/>
    </source>
</evidence>
<dbReference type="GO" id="GO:0003677">
    <property type="term" value="F:DNA binding"/>
    <property type="evidence" value="ECO:0007669"/>
    <property type="project" value="UniProtKB-KW"/>
</dbReference>
<reference evidence="8" key="1">
    <citation type="submission" date="2021-03" db="EMBL/GenBank/DDBJ databases">
        <authorList>
            <person name="Li Z."/>
            <person name="Yang C."/>
        </authorList>
    </citation>
    <scope>NUCLEOTIDE SEQUENCE</scope>
    <source>
        <strain evidence="8">Dzin_1.0</strain>
        <tissue evidence="8">Leaf</tissue>
    </source>
</reference>
<evidence type="ECO:0000313" key="8">
    <source>
        <dbReference type="EMBL" id="KAJ0964293.1"/>
    </source>
</evidence>
<evidence type="ECO:0000259" key="7">
    <source>
        <dbReference type="PROSITE" id="PS50090"/>
    </source>
</evidence>
<feature type="region of interest" description="Disordered" evidence="6">
    <location>
        <begin position="137"/>
        <end position="175"/>
    </location>
</feature>
<dbReference type="AlphaFoldDB" id="A0A9D5H5T7"/>
<name>A0A9D5H5T7_9LILI</name>
<dbReference type="EMBL" id="JAGGNH010000009">
    <property type="protein sequence ID" value="KAJ0964293.1"/>
    <property type="molecule type" value="Genomic_DNA"/>
</dbReference>
<dbReference type="Pfam" id="PF13837">
    <property type="entry name" value="Myb_DNA-bind_4"/>
    <property type="match status" value="1"/>
</dbReference>
<accession>A0A9D5H5T7</accession>
<evidence type="ECO:0000256" key="5">
    <source>
        <dbReference type="ARBA" id="ARBA00023242"/>
    </source>
</evidence>
<keyword evidence="9" id="KW-1185">Reference proteome</keyword>
<dbReference type="GO" id="GO:0006355">
    <property type="term" value="P:regulation of DNA-templated transcription"/>
    <property type="evidence" value="ECO:0007669"/>
    <property type="project" value="UniProtKB-ARBA"/>
</dbReference>
<feature type="compositionally biased region" description="Basic and acidic residues" evidence="6">
    <location>
        <begin position="153"/>
        <end position="175"/>
    </location>
</feature>
<dbReference type="PANTHER" id="PTHR21654">
    <property type="entry name" value="FI21293P1"/>
    <property type="match status" value="1"/>
</dbReference>
<dbReference type="Proteomes" id="UP001085076">
    <property type="component" value="Miscellaneous, Linkage group lg09"/>
</dbReference>
<evidence type="ECO:0000256" key="6">
    <source>
        <dbReference type="SAM" id="MobiDB-lite"/>
    </source>
</evidence>
<gene>
    <name evidence="8" type="ORF">J5N97_029415</name>
</gene>
<comment type="caution">
    <text evidence="8">The sequence shown here is derived from an EMBL/GenBank/DDBJ whole genome shotgun (WGS) entry which is preliminary data.</text>
</comment>
<dbReference type="Gene3D" id="1.10.10.60">
    <property type="entry name" value="Homeodomain-like"/>
    <property type="match status" value="1"/>
</dbReference>
<proteinExistence type="predicted"/>
<dbReference type="CDD" id="cd12203">
    <property type="entry name" value="GT1"/>
    <property type="match status" value="1"/>
</dbReference>
<feature type="compositionally biased region" description="Low complexity" evidence="6">
    <location>
        <begin position="32"/>
        <end position="45"/>
    </location>
</feature>
<organism evidence="8 9">
    <name type="scientific">Dioscorea zingiberensis</name>
    <dbReference type="NCBI Taxonomy" id="325984"/>
    <lineage>
        <taxon>Eukaryota</taxon>
        <taxon>Viridiplantae</taxon>
        <taxon>Streptophyta</taxon>
        <taxon>Embryophyta</taxon>
        <taxon>Tracheophyta</taxon>
        <taxon>Spermatophyta</taxon>
        <taxon>Magnoliopsida</taxon>
        <taxon>Liliopsida</taxon>
        <taxon>Dioscoreales</taxon>
        <taxon>Dioscoreaceae</taxon>
        <taxon>Dioscorea</taxon>
    </lineage>
</organism>
<keyword evidence="5" id="KW-0539">Nucleus</keyword>
<dbReference type="InterPro" id="IPR044822">
    <property type="entry name" value="Myb_DNA-bind_4"/>
</dbReference>
<feature type="compositionally biased region" description="Polar residues" evidence="6">
    <location>
        <begin position="261"/>
        <end position="270"/>
    </location>
</feature>
<sequence>MQSGYGAGGGGGGGVSEIQQFMVEGCPSSASTSMFSMSSSSGNLHPHQHHPLQPPPHHFPHFHSIPITQQLFHQAHHFQLFSHQHHQELGLDLESGPENSTSPNRIIIGGATGGGSGGGGPPPSFLTAAMSFKLGVNDNSAGTREGLNEDEPLQLHRDDGSPWQQREEESTIKEPFWRPLDIDYINRNNKRTNEKQQQLQESSSKYCKKVSKEGSTGGHQEQQQGNNNGTNYKLFSELEAIYKPGNSVHGGGGDAGGSSSANNQTGSGSALTGDENPLMTLVAPGPIGEQHLSTINQGSDTSTGEEAPVKKHAKSRRRRKRRQQLSSVVAFFENLVKQLMDHQEGLHRRFLEVVEKRDQERVIREETWRKEEAAKSSREAALRAQERVITSTRETAIISFLEKITGETLNLPTKVQFQSQQQQGDSQKDDNTEPSYDPLDLSQEFLNSNNNNNNSSSIGDMNNNRIQMNTSRWPKAEVQALIRVRSSLETRFQEPGLKGPLWEEVSSMMASMGYSRSSKRCKEKWENINKYFRKTKESGKKRPMHSKTCPYFQQLDQLYSKTVNKQLPPPPTTEERKDNSELLDAIVLPSEHSSFKMNLGEEGDEGTDHDHGEKEEEEDNGKHHQIKP</sequence>
<evidence type="ECO:0000256" key="1">
    <source>
        <dbReference type="ARBA" id="ARBA00004123"/>
    </source>
</evidence>
<keyword evidence="2" id="KW-0805">Transcription regulation</keyword>
<keyword evidence="3" id="KW-0238">DNA-binding</keyword>
<evidence type="ECO:0000256" key="2">
    <source>
        <dbReference type="ARBA" id="ARBA00023015"/>
    </source>
</evidence>